<keyword evidence="2" id="KW-1185">Reference proteome</keyword>
<organism evidence="1 2">
    <name type="scientific">Penicillium chrysogenum</name>
    <name type="common">Penicillium notatum</name>
    <dbReference type="NCBI Taxonomy" id="5076"/>
    <lineage>
        <taxon>Eukaryota</taxon>
        <taxon>Fungi</taxon>
        <taxon>Dikarya</taxon>
        <taxon>Ascomycota</taxon>
        <taxon>Pezizomycotina</taxon>
        <taxon>Eurotiomycetes</taxon>
        <taxon>Eurotiomycetidae</taxon>
        <taxon>Eurotiales</taxon>
        <taxon>Aspergillaceae</taxon>
        <taxon>Penicillium</taxon>
        <taxon>Penicillium chrysogenum species complex</taxon>
    </lineage>
</organism>
<dbReference type="Proteomes" id="UP001220256">
    <property type="component" value="Unassembled WGS sequence"/>
</dbReference>
<comment type="caution">
    <text evidence="1">The sequence shown here is derived from an EMBL/GenBank/DDBJ whole genome shotgun (WGS) entry which is preliminary data.</text>
</comment>
<name>A0ABQ8WS57_PENCH</name>
<gene>
    <name evidence="1" type="ORF">N7505_004122</name>
</gene>
<dbReference type="EMBL" id="JAPVEB010000002">
    <property type="protein sequence ID" value="KAJ5275577.1"/>
    <property type="molecule type" value="Genomic_DNA"/>
</dbReference>
<evidence type="ECO:0000313" key="1">
    <source>
        <dbReference type="EMBL" id="KAJ5275577.1"/>
    </source>
</evidence>
<accession>A0ABQ8WS57</accession>
<proteinExistence type="predicted"/>
<evidence type="ECO:0000313" key="2">
    <source>
        <dbReference type="Proteomes" id="UP001220256"/>
    </source>
</evidence>
<protein>
    <submittedName>
        <fullName evidence="1">Uncharacterized protein</fullName>
    </submittedName>
</protein>
<sequence length="111" mass="12415">MPVLEQKTGPLYPETLAIMRRHNLNVASAFQCGKMTMAVRGYLLRSIADSRPRSPTRETCACTHLHTRGAIVAPIHSGRVSQGTMNAAVPWYQSLFVDREEGDRDQDDEDD</sequence>
<reference evidence="1 2" key="1">
    <citation type="journal article" date="2023" name="IMA Fungus">
        <title>Comparative genomic study of the Penicillium genus elucidates a diverse pangenome and 15 lateral gene transfer events.</title>
        <authorList>
            <person name="Petersen C."/>
            <person name="Sorensen T."/>
            <person name="Nielsen M.R."/>
            <person name="Sondergaard T.E."/>
            <person name="Sorensen J.L."/>
            <person name="Fitzpatrick D.A."/>
            <person name="Frisvad J.C."/>
            <person name="Nielsen K.L."/>
        </authorList>
    </citation>
    <scope>NUCLEOTIDE SEQUENCE [LARGE SCALE GENOMIC DNA]</scope>
    <source>
        <strain evidence="1 2">IBT 3361</strain>
    </source>
</reference>